<evidence type="ECO:0000259" key="2">
    <source>
        <dbReference type="Pfam" id="PF20469"/>
    </source>
</evidence>
<proteinExistence type="predicted"/>
<dbReference type="EMBL" id="LPUR01000001">
    <property type="protein sequence ID" value="KXH84947.1"/>
    <property type="molecule type" value="Genomic_DNA"/>
</dbReference>
<dbReference type="PANTHER" id="PTHR43581:SF4">
    <property type="entry name" value="ATP_GTP PHOSPHATASE"/>
    <property type="match status" value="1"/>
</dbReference>
<gene>
    <name evidence="3" type="ORF">AU378_04100</name>
</gene>
<dbReference type="InterPro" id="IPR034139">
    <property type="entry name" value="TOPRIM_OLD"/>
</dbReference>
<dbReference type="CDD" id="cd01026">
    <property type="entry name" value="TOPRIM_OLD"/>
    <property type="match status" value="1"/>
</dbReference>
<evidence type="ECO:0000313" key="3">
    <source>
        <dbReference type="EMBL" id="KXH84947.1"/>
    </source>
</evidence>
<feature type="domain" description="OLD protein-like TOPRIM" evidence="2">
    <location>
        <begin position="436"/>
        <end position="495"/>
    </location>
</feature>
<dbReference type="Proteomes" id="UP000070513">
    <property type="component" value="Unassembled WGS sequence"/>
</dbReference>
<dbReference type="InterPro" id="IPR027417">
    <property type="entry name" value="P-loop_NTPase"/>
</dbReference>
<dbReference type="Pfam" id="PF20469">
    <property type="entry name" value="OLD-like_TOPRIM"/>
    <property type="match status" value="1"/>
</dbReference>
<accession>A0A135WJ49</accession>
<dbReference type="GO" id="GO:0004519">
    <property type="term" value="F:endonuclease activity"/>
    <property type="evidence" value="ECO:0007669"/>
    <property type="project" value="UniProtKB-KW"/>
</dbReference>
<keyword evidence="3" id="KW-0540">Nuclease</keyword>
<dbReference type="InterPro" id="IPR041685">
    <property type="entry name" value="AAA_GajA/Old/RecF-like"/>
</dbReference>
<dbReference type="InterPro" id="IPR051396">
    <property type="entry name" value="Bact_Antivir_Def_Nuclease"/>
</dbReference>
<sequence>MYISKISIEGFRNFPQNEILFNDGVNVIIGHNNSGKTSLIKAISLVINSETPRRLELDDFSKSTTLENLQRLPPSVSISLTFKKSTDEPPNSEDLVTVSNWLTVLSADYEAKLTYKFFLPIEKHDEYIDSLQECDTKDKAWQVIKQDYLRFYTYKIYGGDPSLLQTADSESLQKFDFQFLNAIRDVERDMFTGRNTMLKEILDFFLDYDIKSADEAVKTSEVKLAEIKAAKQAFSVQATALITELQIRMRAGKDQILNYARQTGATFNNATPDFDGGISEVELFSALKLIIGYTGLDIKIPATHNGLGYNNLIYMSLLLAKMQVNSDGKYLGSNAKVFPVLAIEEPEAHLHPSMQYKFLKFLKENRLERKVRQIFVTTHSTQITSAVSLDDIICLHNGGNTITAGYPGKCFAADAAGQESKAYVQRFLDATRSDMLFAQKVIFVEGLAEQILLPTLTKYIGTDIEDHHIAIVPVGGRHFDNFLRIFDSTQPFTIPKKIVCLKDRDPERKLKAARSYTKCYTFESGQDNVLYDYVNHIEGKVVAHATHPNIRFFGQNHKNGKTFEYELMLSNLQNDVLITNSISNRDELSELIALYNTGSLMGDLLNRIHHSPAATNFRNAIEALADPAWTEQEKNQSILAQRYLSSVGKGENALELATFLEENILLPDVPANPGDSIKKAFNVPDYIQQAIHWICQ</sequence>
<evidence type="ECO:0000313" key="4">
    <source>
        <dbReference type="Proteomes" id="UP000070513"/>
    </source>
</evidence>
<keyword evidence="3" id="KW-0378">Hydrolase</keyword>
<dbReference type="Pfam" id="PF13175">
    <property type="entry name" value="AAA_15"/>
    <property type="match status" value="1"/>
</dbReference>
<reference evidence="3 4" key="2">
    <citation type="journal article" date="2016" name="Genome Announc.">
        <title>Draft Genome Sequence of a Biocontrol Rhizobacterium, Chryseobacterium kwangjuense Strain KJ1R5, Isolated from Pepper (Capsicum annuum).</title>
        <authorList>
            <person name="Jeong J.J."/>
            <person name="Park H."/>
            <person name="Park B.H."/>
            <person name="Mannaa M."/>
            <person name="Sang M.K."/>
            <person name="Choi I.G."/>
            <person name="Kim K.D."/>
        </authorList>
    </citation>
    <scope>NUCLEOTIDE SEQUENCE [LARGE SCALE GENOMIC DNA]</scope>
    <source>
        <strain evidence="3 4">KJ1R5</strain>
    </source>
</reference>
<dbReference type="PANTHER" id="PTHR43581">
    <property type="entry name" value="ATP/GTP PHOSPHATASE"/>
    <property type="match status" value="1"/>
</dbReference>
<protein>
    <submittedName>
        <fullName evidence="3">ATP-dependent endonuclease</fullName>
    </submittedName>
</protein>
<organism evidence="3 4">
    <name type="scientific">Chryseobacterium kwangjuense</name>
    <dbReference type="NCBI Taxonomy" id="267125"/>
    <lineage>
        <taxon>Bacteria</taxon>
        <taxon>Pseudomonadati</taxon>
        <taxon>Bacteroidota</taxon>
        <taxon>Flavobacteriia</taxon>
        <taxon>Flavobacteriales</taxon>
        <taxon>Weeksellaceae</taxon>
        <taxon>Chryseobacterium group</taxon>
        <taxon>Chryseobacterium</taxon>
    </lineage>
</organism>
<comment type="caution">
    <text evidence="3">The sequence shown here is derived from an EMBL/GenBank/DDBJ whole genome shotgun (WGS) entry which is preliminary data.</text>
</comment>
<dbReference type="AlphaFoldDB" id="A0A135WJ49"/>
<evidence type="ECO:0000259" key="1">
    <source>
        <dbReference type="Pfam" id="PF13175"/>
    </source>
</evidence>
<dbReference type="SUPFAM" id="SSF52540">
    <property type="entry name" value="P-loop containing nucleoside triphosphate hydrolases"/>
    <property type="match status" value="1"/>
</dbReference>
<name>A0A135WJ49_9FLAO</name>
<feature type="domain" description="Endonuclease GajA/Old nuclease/RecF-like AAA" evidence="1">
    <location>
        <begin position="1"/>
        <end position="383"/>
    </location>
</feature>
<dbReference type="Gene3D" id="3.40.50.300">
    <property type="entry name" value="P-loop containing nucleotide triphosphate hydrolases"/>
    <property type="match status" value="1"/>
</dbReference>
<dbReference type="RefSeq" id="WP_062648282.1">
    <property type="nucleotide sequence ID" value="NZ_LPUR01000001.1"/>
</dbReference>
<keyword evidence="3" id="KW-0255">Endonuclease</keyword>
<reference evidence="4" key="1">
    <citation type="submission" date="2015-12" db="EMBL/GenBank/DDBJ databases">
        <title>Genome sequence of a biocontrol rhizobacterium Chryseobacterium kwangjuense strain KJ1R5 isolated from pepper (Capsicum annuum L.).</title>
        <authorList>
            <person name="Jeong J.-J."/>
            <person name="Park H."/>
            <person name="Mannaa M."/>
            <person name="Sang M.K."/>
            <person name="Choi I.-G."/>
            <person name="Kim K.D."/>
        </authorList>
    </citation>
    <scope>NUCLEOTIDE SEQUENCE [LARGE SCALE GENOMIC DNA]</scope>
    <source>
        <strain evidence="4">KJ1R5</strain>
    </source>
</reference>